<evidence type="ECO:0000256" key="1">
    <source>
        <dbReference type="ARBA" id="ARBA00001917"/>
    </source>
</evidence>
<reference evidence="5" key="1">
    <citation type="journal article" date="2019" name="Int. J. Syst. Evol. Microbiol.">
        <title>The Global Catalogue of Microorganisms (GCM) 10K type strain sequencing project: providing services to taxonomists for standard genome sequencing and annotation.</title>
        <authorList>
            <consortium name="The Broad Institute Genomics Platform"/>
            <consortium name="The Broad Institute Genome Sequencing Center for Infectious Disease"/>
            <person name="Wu L."/>
            <person name="Ma J."/>
        </authorList>
    </citation>
    <scope>NUCLEOTIDE SEQUENCE [LARGE SCALE GENOMIC DNA]</scope>
    <source>
        <strain evidence="5">NBRC 108730</strain>
    </source>
</reference>
<evidence type="ECO:0000256" key="2">
    <source>
        <dbReference type="ARBA" id="ARBA00023002"/>
    </source>
</evidence>
<organism evidence="4 5">
    <name type="scientific">Angustibacter aerolatus</name>
    <dbReference type="NCBI Taxonomy" id="1162965"/>
    <lineage>
        <taxon>Bacteria</taxon>
        <taxon>Bacillati</taxon>
        <taxon>Actinomycetota</taxon>
        <taxon>Actinomycetes</taxon>
        <taxon>Kineosporiales</taxon>
        <taxon>Kineosporiaceae</taxon>
    </lineage>
</organism>
<proteinExistence type="predicted"/>
<comment type="cofactor">
    <cofactor evidence="1">
        <name>FMN</name>
        <dbReference type="ChEBI" id="CHEBI:58210"/>
    </cofactor>
</comment>
<dbReference type="InterPro" id="IPR000262">
    <property type="entry name" value="FMN-dep_DH"/>
</dbReference>
<name>A0ABQ6JLI1_9ACTN</name>
<evidence type="ECO:0000313" key="5">
    <source>
        <dbReference type="Proteomes" id="UP001157017"/>
    </source>
</evidence>
<dbReference type="EMBL" id="BSUZ01000001">
    <property type="protein sequence ID" value="GMA88100.1"/>
    <property type="molecule type" value="Genomic_DNA"/>
</dbReference>
<accession>A0ABQ6JLI1</accession>
<evidence type="ECO:0000313" key="4">
    <source>
        <dbReference type="EMBL" id="GMA88100.1"/>
    </source>
</evidence>
<dbReference type="Proteomes" id="UP001157017">
    <property type="component" value="Unassembled WGS sequence"/>
</dbReference>
<gene>
    <name evidence="4" type="ORF">GCM10025868_33500</name>
</gene>
<dbReference type="PANTHER" id="PTHR10578">
    <property type="entry name" value="S -2-HYDROXY-ACID OXIDASE-RELATED"/>
    <property type="match status" value="1"/>
</dbReference>
<dbReference type="PROSITE" id="PS51349">
    <property type="entry name" value="FMN_HYDROXY_ACID_DH_2"/>
    <property type="match status" value="1"/>
</dbReference>
<dbReference type="InterPro" id="IPR037396">
    <property type="entry name" value="FMN_HAD"/>
</dbReference>
<dbReference type="Gene3D" id="3.20.20.70">
    <property type="entry name" value="Aldolase class I"/>
    <property type="match status" value="1"/>
</dbReference>
<dbReference type="PANTHER" id="PTHR10578:SF143">
    <property type="entry name" value="FMN-DEPENDENT ALPHA-HYDROXY ACID DEHYDROGENASE PB1A11.03"/>
    <property type="match status" value="1"/>
</dbReference>
<keyword evidence="5" id="KW-1185">Reference proteome</keyword>
<dbReference type="InterPro" id="IPR013785">
    <property type="entry name" value="Aldolase_TIM"/>
</dbReference>
<dbReference type="Pfam" id="PF01070">
    <property type="entry name" value="FMN_dh"/>
    <property type="match status" value="1"/>
</dbReference>
<dbReference type="SUPFAM" id="SSF51395">
    <property type="entry name" value="FMN-linked oxidoreductases"/>
    <property type="match status" value="1"/>
</dbReference>
<protein>
    <recommendedName>
        <fullName evidence="3">FMN hydroxy acid dehydrogenase domain-containing protein</fullName>
    </recommendedName>
</protein>
<comment type="caution">
    <text evidence="4">The sequence shown here is derived from an EMBL/GenBank/DDBJ whole genome shotgun (WGS) entry which is preliminary data.</text>
</comment>
<keyword evidence="2" id="KW-0560">Oxidoreductase</keyword>
<sequence length="272" mass="28578">MARAEAAGCEALVVTLDTTMLGWRTRDLDLGSLPFARGQGIAQYTSDPVFRRLVADRVAAAPPAPSPRPTPAAVRALLDVSRAHPGRFVDNLRSPVPRAAVQTFLDVYSRPTLTWADLAWLRERTRLPIVLKGVLHPDDARLAVDHGVDGLVVSTHGGRQVDGSVGAAEALPDVVAAVAGRVPVLLDSGVRGGADVVKALALGAAAVLLGRPYVYGLAVDGARGVQQVVEDVLAEADLTLGLVGCRSAREASGLPLRRTSRSVIEPPHRLST</sequence>
<evidence type="ECO:0000259" key="3">
    <source>
        <dbReference type="PROSITE" id="PS51349"/>
    </source>
</evidence>
<feature type="domain" description="FMN hydroxy acid dehydrogenase" evidence="3">
    <location>
        <begin position="1"/>
        <end position="261"/>
    </location>
</feature>